<proteinExistence type="predicted"/>
<dbReference type="InterPro" id="IPR002350">
    <property type="entry name" value="Kazal_dom"/>
</dbReference>
<dbReference type="Gene3D" id="3.30.60.30">
    <property type="match status" value="1"/>
</dbReference>
<sequence length="89" mass="9841">MKFAVGLILAAVAVTTTHAGNHFMMNDSSIASASGSDDISTSCNFACFHVMRPVKDENGVMYPNECEMRRARCRKNEQNVDVQGEQERI</sequence>
<evidence type="ECO:0000313" key="4">
    <source>
        <dbReference type="Proteomes" id="UP000704712"/>
    </source>
</evidence>
<comment type="caution">
    <text evidence="3">The sequence shown here is derived from an EMBL/GenBank/DDBJ whole genome shotgun (WGS) entry which is preliminary data.</text>
</comment>
<dbReference type="CDD" id="cd00104">
    <property type="entry name" value="KAZAL_FS"/>
    <property type="match status" value="1"/>
</dbReference>
<organism evidence="3 4">
    <name type="scientific">Phytophthora infestans</name>
    <name type="common">Potato late blight agent</name>
    <name type="synonym">Botrytis infestans</name>
    <dbReference type="NCBI Taxonomy" id="4787"/>
    <lineage>
        <taxon>Eukaryota</taxon>
        <taxon>Sar</taxon>
        <taxon>Stramenopiles</taxon>
        <taxon>Oomycota</taxon>
        <taxon>Peronosporomycetes</taxon>
        <taxon>Peronosporales</taxon>
        <taxon>Peronosporaceae</taxon>
        <taxon>Phytophthora</taxon>
    </lineage>
</organism>
<dbReference type="Pfam" id="PF07648">
    <property type="entry name" value="Kazal_2"/>
    <property type="match status" value="1"/>
</dbReference>
<reference evidence="3" key="1">
    <citation type="submission" date="2020-03" db="EMBL/GenBank/DDBJ databases">
        <title>Hybrid Assembly of Korean Phytophthora infestans isolates.</title>
        <authorList>
            <person name="Prokchorchik M."/>
            <person name="Lee Y."/>
            <person name="Seo J."/>
            <person name="Cho J.-H."/>
            <person name="Park Y.-E."/>
            <person name="Jang D.-C."/>
            <person name="Im J.-S."/>
            <person name="Choi J.-G."/>
            <person name="Park H.-J."/>
            <person name="Lee G.-B."/>
            <person name="Lee Y.-G."/>
            <person name="Hong S.-Y."/>
            <person name="Cho K."/>
            <person name="Sohn K.H."/>
        </authorList>
    </citation>
    <scope>NUCLEOTIDE SEQUENCE</scope>
    <source>
        <strain evidence="3">KR_2_A2</strain>
    </source>
</reference>
<feature type="chain" id="PRO_5035784866" evidence="1">
    <location>
        <begin position="20"/>
        <end position="89"/>
    </location>
</feature>
<dbReference type="AlphaFoldDB" id="A0A8S9UCE1"/>
<keyword evidence="1" id="KW-0732">Signal</keyword>
<evidence type="ECO:0000256" key="1">
    <source>
        <dbReference type="SAM" id="SignalP"/>
    </source>
</evidence>
<protein>
    <submittedName>
        <fullName evidence="3">Kazal-type serine protease inhibitor domain</fullName>
    </submittedName>
</protein>
<dbReference type="Proteomes" id="UP000704712">
    <property type="component" value="Unassembled WGS sequence"/>
</dbReference>
<evidence type="ECO:0000313" key="3">
    <source>
        <dbReference type="EMBL" id="KAF4136644.1"/>
    </source>
</evidence>
<feature type="signal peptide" evidence="1">
    <location>
        <begin position="1"/>
        <end position="19"/>
    </location>
</feature>
<evidence type="ECO:0000259" key="2">
    <source>
        <dbReference type="Pfam" id="PF07648"/>
    </source>
</evidence>
<gene>
    <name evidence="3" type="ORF">GN958_ATG14134</name>
</gene>
<name>A0A8S9UCE1_PHYIN</name>
<dbReference type="SUPFAM" id="SSF100895">
    <property type="entry name" value="Kazal-type serine protease inhibitors"/>
    <property type="match status" value="1"/>
</dbReference>
<dbReference type="InterPro" id="IPR036058">
    <property type="entry name" value="Kazal_dom_sf"/>
</dbReference>
<accession>A0A8S9UCE1</accession>
<dbReference type="EMBL" id="JAACNO010001912">
    <property type="protein sequence ID" value="KAF4136644.1"/>
    <property type="molecule type" value="Genomic_DNA"/>
</dbReference>
<feature type="domain" description="Kazal-like" evidence="2">
    <location>
        <begin position="42"/>
        <end position="78"/>
    </location>
</feature>